<keyword evidence="2" id="KW-0472">Membrane</keyword>
<keyword evidence="2" id="KW-1133">Transmembrane helix</keyword>
<dbReference type="PANTHER" id="PTHR13800:SF43">
    <property type="entry name" value="ION_TRANS DOMAIN-CONTAINING PROTEIN"/>
    <property type="match status" value="1"/>
</dbReference>
<dbReference type="GO" id="GO:0005261">
    <property type="term" value="F:monoatomic cation channel activity"/>
    <property type="evidence" value="ECO:0007669"/>
    <property type="project" value="TreeGrafter"/>
</dbReference>
<dbReference type="GO" id="GO:0005886">
    <property type="term" value="C:plasma membrane"/>
    <property type="evidence" value="ECO:0007669"/>
    <property type="project" value="TreeGrafter"/>
</dbReference>
<accession>A0AAF3J532</accession>
<dbReference type="Proteomes" id="UP000887575">
    <property type="component" value="Unassembled WGS sequence"/>
</dbReference>
<organism evidence="3 4">
    <name type="scientific">Mesorhabditis belari</name>
    <dbReference type="NCBI Taxonomy" id="2138241"/>
    <lineage>
        <taxon>Eukaryota</taxon>
        <taxon>Metazoa</taxon>
        <taxon>Ecdysozoa</taxon>
        <taxon>Nematoda</taxon>
        <taxon>Chromadorea</taxon>
        <taxon>Rhabditida</taxon>
        <taxon>Rhabditina</taxon>
        <taxon>Rhabditomorpha</taxon>
        <taxon>Rhabditoidea</taxon>
        <taxon>Rhabditidae</taxon>
        <taxon>Mesorhabditinae</taxon>
        <taxon>Mesorhabditis</taxon>
    </lineage>
</organism>
<feature type="transmembrane region" description="Helical" evidence="2">
    <location>
        <begin position="107"/>
        <end position="128"/>
    </location>
</feature>
<feature type="transmembrane region" description="Helical" evidence="2">
    <location>
        <begin position="315"/>
        <end position="334"/>
    </location>
</feature>
<name>A0AAF3J532_9BILA</name>
<dbReference type="AlphaFoldDB" id="A0AAF3J532"/>
<feature type="transmembrane region" description="Helical" evidence="2">
    <location>
        <begin position="232"/>
        <end position="250"/>
    </location>
</feature>
<keyword evidence="3" id="KW-1185">Reference proteome</keyword>
<feature type="transmembrane region" description="Helical" evidence="2">
    <location>
        <begin position="149"/>
        <end position="172"/>
    </location>
</feature>
<dbReference type="WBParaSite" id="MBELARI_LOCUS16712">
    <property type="protein sequence ID" value="MBELARI_LOCUS16712"/>
    <property type="gene ID" value="MBELARI_LOCUS16712"/>
</dbReference>
<feature type="compositionally biased region" description="Polar residues" evidence="1">
    <location>
        <begin position="407"/>
        <end position="429"/>
    </location>
</feature>
<dbReference type="InterPro" id="IPR050927">
    <property type="entry name" value="TRPM"/>
</dbReference>
<keyword evidence="2" id="KW-0812">Transmembrane</keyword>
<evidence type="ECO:0000313" key="3">
    <source>
        <dbReference type="Proteomes" id="UP000887575"/>
    </source>
</evidence>
<evidence type="ECO:0000256" key="1">
    <source>
        <dbReference type="SAM" id="MobiDB-lite"/>
    </source>
</evidence>
<reference evidence="4" key="1">
    <citation type="submission" date="2024-02" db="UniProtKB">
        <authorList>
            <consortium name="WormBaseParasite"/>
        </authorList>
    </citation>
    <scope>IDENTIFICATION</scope>
</reference>
<dbReference type="GO" id="GO:0030001">
    <property type="term" value="P:metal ion transport"/>
    <property type="evidence" value="ECO:0007669"/>
    <property type="project" value="TreeGrafter"/>
</dbReference>
<feature type="region of interest" description="Disordered" evidence="1">
    <location>
        <begin position="402"/>
        <end position="446"/>
    </location>
</feature>
<feature type="transmembrane region" description="Helical" evidence="2">
    <location>
        <begin position="69"/>
        <end position="87"/>
    </location>
</feature>
<protein>
    <submittedName>
        <fullName evidence="4">Uncharacterized protein</fullName>
    </submittedName>
</protein>
<evidence type="ECO:0000256" key="2">
    <source>
        <dbReference type="SAM" id="Phobius"/>
    </source>
</evidence>
<feature type="transmembrane region" description="Helical" evidence="2">
    <location>
        <begin position="192"/>
        <end position="220"/>
    </location>
</feature>
<sequence>MNSVKKVEVGGPIRDATENRERAAIPQGVTEPLIAAQRMEATALSNTTTTSTFETVIERAPFYKRPRNIFVVHTLFYLLYMVLYGLFLQYMYSLGRNFENSEINWKLIGWAFGLLFWQLTFIWETYVVEVRGSSLSYSSLYWNYHRYTLLHWIFLVINTIPLAILFICTLLDSYQRIQITPKKEWLILFYEFFFYLNFIYTSLRSLLILTISSFFGTIIFTIENMFKTFFKFAPVIIVFWLVYSTVQLSLTDVTSDKNFVWAMFIHGAFELVQDTQDETKNGSIQSVGNVECPNETQSVLGKQCFLRRGMAPVVLFFYIMGASVLVINILTTLINQQYDDAQARASHHWNSRKLRRTMLYQKSHLPPPFNIFVDFGAYLIGLCSGEGINKLRRLKEKNSDQHCYSAKVQTPPATSSSNIESGNGNQNDNIPLVDAEEDSSTDRNSLLDTKVNVEGFDYVKETGSHGN</sequence>
<evidence type="ECO:0000313" key="4">
    <source>
        <dbReference type="WBParaSite" id="MBELARI_LOCUS16712"/>
    </source>
</evidence>
<proteinExistence type="predicted"/>
<dbReference type="PANTHER" id="PTHR13800">
    <property type="entry name" value="TRANSIENT RECEPTOR POTENTIAL CATION CHANNEL, SUBFAMILY M, MEMBER 6"/>
    <property type="match status" value="1"/>
</dbReference>